<evidence type="ECO:0000313" key="3">
    <source>
        <dbReference type="EMBL" id="MBB5976843.1"/>
    </source>
</evidence>
<organism evidence="3 4">
    <name type="scientific">Kribbella solani</name>
    <dbReference type="NCBI Taxonomy" id="236067"/>
    <lineage>
        <taxon>Bacteria</taxon>
        <taxon>Bacillati</taxon>
        <taxon>Actinomycetota</taxon>
        <taxon>Actinomycetes</taxon>
        <taxon>Propionibacteriales</taxon>
        <taxon>Kribbellaceae</taxon>
        <taxon>Kribbella</taxon>
    </lineage>
</organism>
<feature type="domain" description="AB hydrolase-1" evidence="2">
    <location>
        <begin position="14"/>
        <end position="241"/>
    </location>
</feature>
<sequence length="263" mass="28497">MKLPVTSYGESGTPVVVMHGLFGSGRNWMTAARRLADQHRVYAFDLRNHGGSPHVPTMSYPELADDVRETIESLGTGPVALVGHSMGGKTAMYTALRYPAVVERLIVVDAAPVAYPPAFVEYAKAMRAADLSSVTRRADVDAQLVEAVPTPGTRAFLLQNLIMDADGARWRPNLPVIESALPAISGWPAEAAGLTYAGPTLFIYGGKSDYVRPVHRATIAEYFPNVTYAEVPEAGHWVHAERLDDFLAALRPFLPRSGQDSLP</sequence>
<evidence type="ECO:0000259" key="2">
    <source>
        <dbReference type="Pfam" id="PF00561"/>
    </source>
</evidence>
<dbReference type="PANTHER" id="PTHR46118">
    <property type="entry name" value="PROTEIN ABHD11"/>
    <property type="match status" value="1"/>
</dbReference>
<protein>
    <submittedName>
        <fullName evidence="3">Pimeloyl-ACP methyl ester carboxylesterase</fullName>
    </submittedName>
</protein>
<dbReference type="Pfam" id="PF00561">
    <property type="entry name" value="Abhydrolase_1"/>
    <property type="match status" value="1"/>
</dbReference>
<evidence type="ECO:0000313" key="4">
    <source>
        <dbReference type="Proteomes" id="UP000558997"/>
    </source>
</evidence>
<evidence type="ECO:0000256" key="1">
    <source>
        <dbReference type="ARBA" id="ARBA00022801"/>
    </source>
</evidence>
<keyword evidence="1" id="KW-0378">Hydrolase</keyword>
<dbReference type="AlphaFoldDB" id="A0A841DE75"/>
<dbReference type="RefSeq" id="WP_184830501.1">
    <property type="nucleotide sequence ID" value="NZ_BAAAVN010000034.1"/>
</dbReference>
<keyword evidence="4" id="KW-1185">Reference proteome</keyword>
<dbReference type="EMBL" id="JACHNF010000001">
    <property type="protein sequence ID" value="MBB5976843.1"/>
    <property type="molecule type" value="Genomic_DNA"/>
</dbReference>
<dbReference type="InterPro" id="IPR000073">
    <property type="entry name" value="AB_hydrolase_1"/>
</dbReference>
<dbReference type="SUPFAM" id="SSF53474">
    <property type="entry name" value="alpha/beta-Hydrolases"/>
    <property type="match status" value="1"/>
</dbReference>
<dbReference type="InterPro" id="IPR029058">
    <property type="entry name" value="AB_hydrolase_fold"/>
</dbReference>
<gene>
    <name evidence="3" type="ORF">HDA44_000184</name>
</gene>
<proteinExistence type="predicted"/>
<dbReference type="Proteomes" id="UP000558997">
    <property type="component" value="Unassembled WGS sequence"/>
</dbReference>
<dbReference type="PRINTS" id="PR00111">
    <property type="entry name" value="ABHYDROLASE"/>
</dbReference>
<comment type="caution">
    <text evidence="3">The sequence shown here is derived from an EMBL/GenBank/DDBJ whole genome shotgun (WGS) entry which is preliminary data.</text>
</comment>
<reference evidence="3 4" key="1">
    <citation type="submission" date="2020-08" db="EMBL/GenBank/DDBJ databases">
        <title>Sequencing the genomes of 1000 actinobacteria strains.</title>
        <authorList>
            <person name="Klenk H.-P."/>
        </authorList>
    </citation>
    <scope>NUCLEOTIDE SEQUENCE [LARGE SCALE GENOMIC DNA]</scope>
    <source>
        <strain evidence="3 4">DSM 17294</strain>
    </source>
</reference>
<dbReference type="Gene3D" id="3.40.50.1820">
    <property type="entry name" value="alpha/beta hydrolase"/>
    <property type="match status" value="1"/>
</dbReference>
<dbReference type="GO" id="GO:0052689">
    <property type="term" value="F:carboxylic ester hydrolase activity"/>
    <property type="evidence" value="ECO:0007669"/>
    <property type="project" value="TreeGrafter"/>
</dbReference>
<accession>A0A841DE75</accession>
<dbReference type="PANTHER" id="PTHR46118:SF4">
    <property type="entry name" value="PROTEIN ABHD11"/>
    <property type="match status" value="1"/>
</dbReference>
<name>A0A841DE75_9ACTN</name>